<dbReference type="GO" id="GO:0005634">
    <property type="term" value="C:nucleus"/>
    <property type="evidence" value="ECO:0007669"/>
    <property type="project" value="UniProtKB-SubCell"/>
</dbReference>
<dbReference type="PANTHER" id="PTHR23240">
    <property type="entry name" value="DNA CROSS-LINK REPAIR PROTEIN PSO2/SNM1-RELATED"/>
    <property type="match status" value="1"/>
</dbReference>
<dbReference type="InterPro" id="IPR011084">
    <property type="entry name" value="DRMBL"/>
</dbReference>
<organism evidence="14 17">
    <name type="scientific">Cephus cinctus</name>
    <name type="common">Wheat stem sawfly</name>
    <dbReference type="NCBI Taxonomy" id="211228"/>
    <lineage>
        <taxon>Eukaryota</taxon>
        <taxon>Metazoa</taxon>
        <taxon>Ecdysozoa</taxon>
        <taxon>Arthropoda</taxon>
        <taxon>Hexapoda</taxon>
        <taxon>Insecta</taxon>
        <taxon>Pterygota</taxon>
        <taxon>Neoptera</taxon>
        <taxon>Endopterygota</taxon>
        <taxon>Hymenoptera</taxon>
        <taxon>Cephoidea</taxon>
        <taxon>Cephidae</taxon>
        <taxon>Cephus</taxon>
    </lineage>
</organism>
<dbReference type="Gene3D" id="3.60.15.10">
    <property type="entry name" value="Ribonuclease Z/Hydroxyacylglutathione hydrolase-like"/>
    <property type="match status" value="1"/>
</dbReference>
<accession>A0AAJ7RA18</accession>
<dbReference type="Gene3D" id="3.40.50.12650">
    <property type="match status" value="1"/>
</dbReference>
<dbReference type="GeneID" id="107264323"/>
<keyword evidence="7" id="KW-0269">Exonuclease</keyword>
<evidence type="ECO:0000256" key="2">
    <source>
        <dbReference type="ARBA" id="ARBA00010304"/>
    </source>
</evidence>
<evidence type="ECO:0000259" key="13">
    <source>
        <dbReference type="Pfam" id="PF07522"/>
    </source>
</evidence>
<dbReference type="GO" id="GO:0003684">
    <property type="term" value="F:damaged DNA binding"/>
    <property type="evidence" value="ECO:0007669"/>
    <property type="project" value="TreeGrafter"/>
</dbReference>
<dbReference type="Pfam" id="PF07522">
    <property type="entry name" value="DRMBL"/>
    <property type="match status" value="1"/>
</dbReference>
<keyword evidence="8" id="KW-0233">DNA recombination</keyword>
<keyword evidence="3" id="KW-0540">Nuclease</keyword>
<evidence type="ECO:0000256" key="4">
    <source>
        <dbReference type="ARBA" id="ARBA00022759"/>
    </source>
</evidence>
<evidence type="ECO:0000256" key="6">
    <source>
        <dbReference type="ARBA" id="ARBA00022801"/>
    </source>
</evidence>
<keyword evidence="10" id="KW-0539">Nucleus</keyword>
<name>A0AAJ7RA18_CEPCN</name>
<dbReference type="Proteomes" id="UP000694920">
    <property type="component" value="Unplaced"/>
</dbReference>
<comment type="subcellular location">
    <subcellularLocation>
        <location evidence="1">Nucleus</location>
    </subcellularLocation>
</comment>
<evidence type="ECO:0000256" key="5">
    <source>
        <dbReference type="ARBA" id="ARBA00022763"/>
    </source>
</evidence>
<gene>
    <name evidence="15 16 17" type="primary">LOC107264323</name>
</gene>
<dbReference type="GO" id="GO:0006303">
    <property type="term" value="P:double-strand break repair via nonhomologous end joining"/>
    <property type="evidence" value="ECO:0007669"/>
    <property type="project" value="TreeGrafter"/>
</dbReference>
<dbReference type="GO" id="GO:0036297">
    <property type="term" value="P:interstrand cross-link repair"/>
    <property type="evidence" value="ECO:0007669"/>
    <property type="project" value="TreeGrafter"/>
</dbReference>
<evidence type="ECO:0000313" key="15">
    <source>
        <dbReference type="RefSeq" id="XP_015587953.1"/>
    </source>
</evidence>
<evidence type="ECO:0000313" key="16">
    <source>
        <dbReference type="RefSeq" id="XP_015587954.1"/>
    </source>
</evidence>
<evidence type="ECO:0000256" key="7">
    <source>
        <dbReference type="ARBA" id="ARBA00022839"/>
    </source>
</evidence>
<keyword evidence="5" id="KW-0227">DNA damage</keyword>
<evidence type="ECO:0000256" key="11">
    <source>
        <dbReference type="ARBA" id="ARBA00039759"/>
    </source>
</evidence>
<protein>
    <recommendedName>
        <fullName evidence="11">Protein artemis</fullName>
    </recommendedName>
    <alternativeName>
        <fullName evidence="12">DNA cross-link repair 1C protein</fullName>
    </alternativeName>
</protein>
<dbReference type="RefSeq" id="XP_024937122.1">
    <property type="nucleotide sequence ID" value="XM_025081354.1"/>
</dbReference>
<proteinExistence type="inferred from homology"/>
<dbReference type="GO" id="GO:0004519">
    <property type="term" value="F:endonuclease activity"/>
    <property type="evidence" value="ECO:0007669"/>
    <property type="project" value="UniProtKB-KW"/>
</dbReference>
<dbReference type="RefSeq" id="XP_015587954.1">
    <property type="nucleotide sequence ID" value="XM_015732468.2"/>
</dbReference>
<keyword evidence="4" id="KW-0255">Endonuclease</keyword>
<feature type="domain" description="DNA repair metallo-beta-lactamase" evidence="13">
    <location>
        <begin position="243"/>
        <end position="338"/>
    </location>
</feature>
<comment type="similarity">
    <text evidence="2">Belongs to the DNA repair metallo-beta-lactamase (DRMBL) family.</text>
</comment>
<keyword evidence="9" id="KW-0234">DNA repair</keyword>
<sequence>MSTFLGFIEEIPGISVDRFNNKNKESSVFFLSHCHSDHTRGLCYSFWNMLQDRGLFLYCSPISKTILESQFLDVKGINVIQSLQICDPVIVSYKDSNNAEFVKVTSIPSGHCPGSVMFLFEKNDQVILYTGDFRICPNDFRNLKPLHDLQYVPKKLHKIYLDTTFLNLDFKYFPNRKECAFQICSVLQDWLDENSRNVVVLECSANYGAEFIFEKIAEKLGKKIHVKDFLYEIYLKMDKFSRYVTNETMTTPIHACMNKSDRNVLKCRPCSDVKIENIMTVVPSAMIWKGKDLSRIWQWDQTRDNTLNVCYSTHASYEELVAFLKYFKPDEVYPCVCKKEQRLEMYHLLREIAKESEQKKDDKKEYVLSKSLQERSDLNSFKSKHFSDQED</sequence>
<dbReference type="RefSeq" id="XP_015587953.1">
    <property type="nucleotide sequence ID" value="XM_015732467.2"/>
</dbReference>
<evidence type="ECO:0000256" key="3">
    <source>
        <dbReference type="ARBA" id="ARBA00022722"/>
    </source>
</evidence>
<evidence type="ECO:0000256" key="9">
    <source>
        <dbReference type="ARBA" id="ARBA00023204"/>
    </source>
</evidence>
<dbReference type="AlphaFoldDB" id="A0AAJ7RA18"/>
<keyword evidence="14" id="KW-1185">Reference proteome</keyword>
<dbReference type="GO" id="GO:0000723">
    <property type="term" value="P:telomere maintenance"/>
    <property type="evidence" value="ECO:0007669"/>
    <property type="project" value="TreeGrafter"/>
</dbReference>
<dbReference type="InterPro" id="IPR036866">
    <property type="entry name" value="RibonucZ/Hydroxyglut_hydro"/>
</dbReference>
<evidence type="ECO:0000256" key="12">
    <source>
        <dbReference type="ARBA" id="ARBA00042677"/>
    </source>
</evidence>
<evidence type="ECO:0000256" key="8">
    <source>
        <dbReference type="ARBA" id="ARBA00023172"/>
    </source>
</evidence>
<evidence type="ECO:0000313" key="17">
    <source>
        <dbReference type="RefSeq" id="XP_024937122.1"/>
    </source>
</evidence>
<dbReference type="GO" id="GO:0035312">
    <property type="term" value="F:5'-3' DNA exonuclease activity"/>
    <property type="evidence" value="ECO:0007669"/>
    <property type="project" value="TreeGrafter"/>
</dbReference>
<evidence type="ECO:0000256" key="1">
    <source>
        <dbReference type="ARBA" id="ARBA00004123"/>
    </source>
</evidence>
<dbReference type="GO" id="GO:0006310">
    <property type="term" value="P:DNA recombination"/>
    <property type="evidence" value="ECO:0007669"/>
    <property type="project" value="UniProtKB-KW"/>
</dbReference>
<reference evidence="15 16" key="1">
    <citation type="submission" date="2025-04" db="UniProtKB">
        <authorList>
            <consortium name="RefSeq"/>
        </authorList>
    </citation>
    <scope>IDENTIFICATION</scope>
</reference>
<evidence type="ECO:0000313" key="14">
    <source>
        <dbReference type="Proteomes" id="UP000694920"/>
    </source>
</evidence>
<dbReference type="PANTHER" id="PTHR23240:SF8">
    <property type="entry name" value="PROTEIN ARTEMIS"/>
    <property type="match status" value="1"/>
</dbReference>
<evidence type="ECO:0000256" key="10">
    <source>
        <dbReference type="ARBA" id="ARBA00023242"/>
    </source>
</evidence>
<dbReference type="SUPFAM" id="SSF56281">
    <property type="entry name" value="Metallo-hydrolase/oxidoreductase"/>
    <property type="match status" value="1"/>
</dbReference>
<keyword evidence="6" id="KW-0378">Hydrolase</keyword>